<dbReference type="EMBL" id="JBBJBU010000007">
    <property type="protein sequence ID" value="KAK7204674.1"/>
    <property type="molecule type" value="Genomic_DNA"/>
</dbReference>
<dbReference type="GeneID" id="90035447"/>
<evidence type="ECO:0000256" key="4">
    <source>
        <dbReference type="ARBA" id="ARBA00023242"/>
    </source>
</evidence>
<dbReference type="SMART" id="SM00320">
    <property type="entry name" value="WD40"/>
    <property type="match status" value="5"/>
</dbReference>
<evidence type="ECO:0000313" key="8">
    <source>
        <dbReference type="Proteomes" id="UP001498771"/>
    </source>
</evidence>
<evidence type="ECO:0000256" key="2">
    <source>
        <dbReference type="ARBA" id="ARBA00022574"/>
    </source>
</evidence>
<feature type="repeat" description="WD" evidence="5">
    <location>
        <begin position="447"/>
        <end position="481"/>
    </location>
</feature>
<dbReference type="Pfam" id="PF00400">
    <property type="entry name" value="WD40"/>
    <property type="match status" value="5"/>
</dbReference>
<dbReference type="InterPro" id="IPR036322">
    <property type="entry name" value="WD40_repeat_dom_sf"/>
</dbReference>
<dbReference type="InterPro" id="IPR020472">
    <property type="entry name" value="WD40_PAC1"/>
</dbReference>
<sequence length="564" mass="61181">MSDPFFARKRKRGGQSAGRGAPNGRSQSQSNGRRGGGRANGNGVSQREPHIVEGSIASEDDEEITDPESSDEEDAEMKDAESGSGEGSDSDEIEDADEDEEFADESAADKRRRLAQQYLDNLQSEIDTAGFDARDVDKDILAARLNEDVAEDQGRLYKNIVKAFTFTRPQRLFLSSKKMLTATDVATPDEPTFAYVVSKDRTLSKFDLATGARVRYAAGHNEKDIICVAVSNDGAFVATGSADHKINVFDANSLELLKSFTQHRGAVTGLAFRRGSHILYSCSADRTVKSWSLDALTYVETLFGHQDEISAIAALAQERCITAGSRDRTVRLWKIVDESQLIFRGGGSGGSAARPRKAVEDGSAAAPEKKKAVYLENSINCVALVDHHIFVSGSDNGSLSLWTLAKKKPVYVVPQAHGFDSLASPEHYSAEQDASKIELPPKQPRWITALATLPYADIVVSGSWNGSVKVWKVNVDESDRVDRDGTLLGGTKKQYELQPVAELRVQGVVNGLSVVEDGKDALKICVAVGKEMKNGRWFKKGSAKNGVHVLTLKRTTKRGVLAGA</sequence>
<protein>
    <submittedName>
        <fullName evidence="7">WD domain-containing protein</fullName>
    </submittedName>
</protein>
<comment type="subcellular location">
    <subcellularLocation>
        <location evidence="1">Nucleus</location>
    </subcellularLocation>
</comment>
<dbReference type="PRINTS" id="PR00320">
    <property type="entry name" value="GPROTEINBRPT"/>
</dbReference>
<dbReference type="PANTHER" id="PTHR19865:SF0">
    <property type="entry name" value="U3 SMALL NUCLEOLAR RNA-INTERACTING PROTEIN 2"/>
    <property type="match status" value="1"/>
</dbReference>
<feature type="repeat" description="WD" evidence="5">
    <location>
        <begin position="260"/>
        <end position="301"/>
    </location>
</feature>
<evidence type="ECO:0000313" key="7">
    <source>
        <dbReference type="EMBL" id="KAK7204674.1"/>
    </source>
</evidence>
<dbReference type="SUPFAM" id="SSF50978">
    <property type="entry name" value="WD40 repeat-like"/>
    <property type="match status" value="1"/>
</dbReference>
<dbReference type="Gene3D" id="2.130.10.10">
    <property type="entry name" value="YVTN repeat-like/Quinoprotein amine dehydrogenase"/>
    <property type="match status" value="1"/>
</dbReference>
<feature type="repeat" description="WD" evidence="5">
    <location>
        <begin position="218"/>
        <end position="259"/>
    </location>
</feature>
<organism evidence="7 8">
    <name type="scientific">Myxozyma melibiosi</name>
    <dbReference type="NCBI Taxonomy" id="54550"/>
    <lineage>
        <taxon>Eukaryota</taxon>
        <taxon>Fungi</taxon>
        <taxon>Dikarya</taxon>
        <taxon>Ascomycota</taxon>
        <taxon>Saccharomycotina</taxon>
        <taxon>Lipomycetes</taxon>
        <taxon>Lipomycetales</taxon>
        <taxon>Lipomycetaceae</taxon>
        <taxon>Myxozyma</taxon>
    </lineage>
</organism>
<dbReference type="PANTHER" id="PTHR19865">
    <property type="entry name" value="U3 SMALL NUCLEOLAR RNA INTERACTING PROTEIN 2"/>
    <property type="match status" value="1"/>
</dbReference>
<dbReference type="PROSITE" id="PS50082">
    <property type="entry name" value="WD_REPEATS_2"/>
    <property type="match status" value="4"/>
</dbReference>
<gene>
    <name evidence="7" type="ORF">BZA70DRAFT_180009</name>
</gene>
<accession>A0ABR1F4B0</accession>
<name>A0ABR1F4B0_9ASCO</name>
<dbReference type="RefSeq" id="XP_064767707.1">
    <property type="nucleotide sequence ID" value="XM_064909935.1"/>
</dbReference>
<comment type="caution">
    <text evidence="7">The sequence shown here is derived from an EMBL/GenBank/DDBJ whole genome shotgun (WGS) entry which is preliminary data.</text>
</comment>
<dbReference type="Proteomes" id="UP001498771">
    <property type="component" value="Unassembled WGS sequence"/>
</dbReference>
<evidence type="ECO:0000256" key="6">
    <source>
        <dbReference type="SAM" id="MobiDB-lite"/>
    </source>
</evidence>
<evidence type="ECO:0000256" key="3">
    <source>
        <dbReference type="ARBA" id="ARBA00022737"/>
    </source>
</evidence>
<feature type="compositionally biased region" description="Acidic residues" evidence="6">
    <location>
        <begin position="58"/>
        <end position="76"/>
    </location>
</feature>
<keyword evidence="8" id="KW-1185">Reference proteome</keyword>
<feature type="compositionally biased region" description="Low complexity" evidence="6">
    <location>
        <begin position="23"/>
        <end position="32"/>
    </location>
</feature>
<reference evidence="7 8" key="1">
    <citation type="submission" date="2024-03" db="EMBL/GenBank/DDBJ databases">
        <title>Genome-scale model development and genomic sequencing of the oleaginous clade Lipomyces.</title>
        <authorList>
            <consortium name="Lawrence Berkeley National Laboratory"/>
            <person name="Czajka J.J."/>
            <person name="Han Y."/>
            <person name="Kim J."/>
            <person name="Mondo S.J."/>
            <person name="Hofstad B.A."/>
            <person name="Robles A."/>
            <person name="Haridas S."/>
            <person name="Riley R."/>
            <person name="LaButti K."/>
            <person name="Pangilinan J."/>
            <person name="Andreopoulos W."/>
            <person name="Lipzen A."/>
            <person name="Yan J."/>
            <person name="Wang M."/>
            <person name="Ng V."/>
            <person name="Grigoriev I.V."/>
            <person name="Spatafora J.W."/>
            <person name="Magnuson J.K."/>
            <person name="Baker S.E."/>
            <person name="Pomraning K.R."/>
        </authorList>
    </citation>
    <scope>NUCLEOTIDE SEQUENCE [LARGE SCALE GENOMIC DNA]</scope>
    <source>
        <strain evidence="7 8">Phaff 52-87</strain>
    </source>
</reference>
<dbReference type="InterPro" id="IPR039241">
    <property type="entry name" value="Rrp9-like"/>
</dbReference>
<keyword evidence="2 5" id="KW-0853">WD repeat</keyword>
<keyword evidence="3" id="KW-0677">Repeat</keyword>
<dbReference type="PROSITE" id="PS50294">
    <property type="entry name" value="WD_REPEATS_REGION"/>
    <property type="match status" value="2"/>
</dbReference>
<feature type="compositionally biased region" description="Acidic residues" evidence="6">
    <location>
        <begin position="88"/>
        <end position="106"/>
    </location>
</feature>
<dbReference type="InterPro" id="IPR015943">
    <property type="entry name" value="WD40/YVTN_repeat-like_dom_sf"/>
</dbReference>
<keyword evidence="4" id="KW-0539">Nucleus</keyword>
<dbReference type="InterPro" id="IPR001680">
    <property type="entry name" value="WD40_rpt"/>
</dbReference>
<feature type="repeat" description="WD" evidence="5">
    <location>
        <begin position="302"/>
        <end position="343"/>
    </location>
</feature>
<evidence type="ECO:0000256" key="1">
    <source>
        <dbReference type="ARBA" id="ARBA00004123"/>
    </source>
</evidence>
<evidence type="ECO:0000256" key="5">
    <source>
        <dbReference type="PROSITE-ProRule" id="PRU00221"/>
    </source>
</evidence>
<proteinExistence type="predicted"/>
<feature type="region of interest" description="Disordered" evidence="6">
    <location>
        <begin position="1"/>
        <end position="108"/>
    </location>
</feature>